<dbReference type="EMBL" id="FXTZ01000013">
    <property type="protein sequence ID" value="SMP31263.1"/>
    <property type="molecule type" value="Genomic_DNA"/>
</dbReference>
<keyword evidence="1" id="KW-0812">Transmembrane</keyword>
<feature type="transmembrane region" description="Helical" evidence="1">
    <location>
        <begin position="27"/>
        <end position="46"/>
    </location>
</feature>
<organism evidence="2 3">
    <name type="scientific">Chryseobacterium profundimaris</name>
    <dbReference type="NCBI Taxonomy" id="1387275"/>
    <lineage>
        <taxon>Bacteria</taxon>
        <taxon>Pseudomonadati</taxon>
        <taxon>Bacteroidota</taxon>
        <taxon>Flavobacteriia</taxon>
        <taxon>Flavobacteriales</taxon>
        <taxon>Weeksellaceae</taxon>
        <taxon>Chryseobacterium group</taxon>
        <taxon>Chryseobacterium</taxon>
    </lineage>
</organism>
<protein>
    <submittedName>
        <fullName evidence="2">Uncharacterized protein</fullName>
    </submittedName>
</protein>
<evidence type="ECO:0000256" key="1">
    <source>
        <dbReference type="SAM" id="Phobius"/>
    </source>
</evidence>
<reference evidence="2 3" key="1">
    <citation type="submission" date="2017-05" db="EMBL/GenBank/DDBJ databases">
        <authorList>
            <person name="Varghese N."/>
            <person name="Submissions S."/>
        </authorList>
    </citation>
    <scope>NUCLEOTIDE SEQUENCE [LARGE SCALE GENOMIC DNA]</scope>
    <source>
        <strain evidence="2 3">DSM 28214</strain>
    </source>
</reference>
<evidence type="ECO:0000313" key="2">
    <source>
        <dbReference type="EMBL" id="SMP31263.1"/>
    </source>
</evidence>
<keyword evidence="1" id="KW-0472">Membrane</keyword>
<dbReference type="RefSeq" id="WP_283423295.1">
    <property type="nucleotide sequence ID" value="NZ_FXTZ01000013.1"/>
</dbReference>
<dbReference type="Proteomes" id="UP001157960">
    <property type="component" value="Unassembled WGS sequence"/>
</dbReference>
<accession>A0ABY1PEJ1</accession>
<proteinExistence type="predicted"/>
<gene>
    <name evidence="2" type="ORF">SAMN06264346_113103</name>
</gene>
<keyword evidence="1" id="KW-1133">Transmembrane helix</keyword>
<name>A0ABY1PEJ1_9FLAO</name>
<comment type="caution">
    <text evidence="2">The sequence shown here is derived from an EMBL/GenBank/DDBJ whole genome shotgun (WGS) entry which is preliminary data.</text>
</comment>
<feature type="transmembrane region" description="Helical" evidence="1">
    <location>
        <begin position="58"/>
        <end position="78"/>
    </location>
</feature>
<feature type="transmembrane region" description="Helical" evidence="1">
    <location>
        <begin position="98"/>
        <end position="116"/>
    </location>
</feature>
<keyword evidence="3" id="KW-1185">Reference proteome</keyword>
<evidence type="ECO:0000313" key="3">
    <source>
        <dbReference type="Proteomes" id="UP001157960"/>
    </source>
</evidence>
<sequence length="170" mass="20156">MKVYNYFAFSTYKLLESVFKKDNERLLVLKTSFIISLLILLILYSIKGIFELSGYNDTVIPPLYIFLLIIIIWLPNYIYLNKKNFLMDNNVFSLKNVIQVLLLIIAVVAGFIIIANKNRERIFRERGYSEKMINNGGKETFDPQKKPESLEEEIRLWYYNTFEKKDSDKK</sequence>